<dbReference type="PROSITE" id="PS51257">
    <property type="entry name" value="PROKAR_LIPOPROTEIN"/>
    <property type="match status" value="1"/>
</dbReference>
<evidence type="ECO:0000313" key="7">
    <source>
        <dbReference type="EMBL" id="SDW50065.1"/>
    </source>
</evidence>
<reference evidence="6" key="3">
    <citation type="submission" date="2023-02" db="EMBL/GenBank/DDBJ databases">
        <title>Proposal of a novel subspecies: Alicyclobacillus hesperidum subspecies aegle.</title>
        <authorList>
            <person name="Goto K."/>
            <person name="Fujii T."/>
            <person name="Yasui K."/>
            <person name="Mochida K."/>
            <person name="Kato-Tanaka Y."/>
            <person name="Morohoshi S."/>
            <person name="An S.Y."/>
            <person name="Kasai H."/>
            <person name="Yokota A."/>
        </authorList>
    </citation>
    <scope>NUCLEOTIDE SEQUENCE</scope>
    <source>
        <strain evidence="6">DSM 12766</strain>
    </source>
</reference>
<dbReference type="RefSeq" id="WP_244885138.1">
    <property type="nucleotide sequence ID" value="NZ_BSRA01000009.1"/>
</dbReference>
<reference evidence="8" key="2">
    <citation type="submission" date="2016-10" db="EMBL/GenBank/DDBJ databases">
        <authorList>
            <person name="Varghese N."/>
        </authorList>
    </citation>
    <scope>NUCLEOTIDE SEQUENCE [LARGE SCALE GENOMIC DNA]</scope>
    <source>
        <strain evidence="8">DSM 12489</strain>
    </source>
</reference>
<dbReference type="STRING" id="89784.SAMN04489725_10710"/>
<dbReference type="AlphaFoldDB" id="A0A1H2U1H2"/>
<accession>A0A1H2U1H2</accession>
<feature type="domain" description="PBP" evidence="5">
    <location>
        <begin position="50"/>
        <end position="345"/>
    </location>
</feature>
<dbReference type="Proteomes" id="UP000182589">
    <property type="component" value="Unassembled WGS sequence"/>
</dbReference>
<evidence type="ECO:0000256" key="3">
    <source>
        <dbReference type="ARBA" id="ARBA00022592"/>
    </source>
</evidence>
<reference evidence="7" key="1">
    <citation type="submission" date="2016-10" db="EMBL/GenBank/DDBJ databases">
        <authorList>
            <person name="de Groot N.N."/>
        </authorList>
    </citation>
    <scope>NUCLEOTIDE SEQUENCE [LARGE SCALE GENOMIC DNA]</scope>
    <source>
        <strain evidence="7">DSM 12489</strain>
    </source>
</reference>
<dbReference type="InterPro" id="IPR005673">
    <property type="entry name" value="ABC_phos-bd_PstS"/>
</dbReference>
<evidence type="ECO:0000256" key="1">
    <source>
        <dbReference type="ARBA" id="ARBA00008725"/>
    </source>
</evidence>
<dbReference type="PANTHER" id="PTHR42996:SF1">
    <property type="entry name" value="PHOSPHATE-BINDING PROTEIN PSTS"/>
    <property type="match status" value="1"/>
</dbReference>
<dbReference type="GO" id="GO:0043190">
    <property type="term" value="C:ATP-binding cassette (ABC) transporter complex"/>
    <property type="evidence" value="ECO:0007669"/>
    <property type="project" value="InterPro"/>
</dbReference>
<dbReference type="Gene3D" id="3.40.190.10">
    <property type="entry name" value="Periplasmic binding protein-like II"/>
    <property type="match status" value="2"/>
</dbReference>
<comment type="similarity">
    <text evidence="1 4">Belongs to the PstS family.</text>
</comment>
<protein>
    <recommendedName>
        <fullName evidence="4">Phosphate-binding protein</fullName>
    </recommendedName>
</protein>
<dbReference type="SUPFAM" id="SSF53850">
    <property type="entry name" value="Periplasmic binding protein-like II"/>
    <property type="match status" value="1"/>
</dbReference>
<keyword evidence="2 4" id="KW-0813">Transport</keyword>
<dbReference type="PIRSF" id="PIRSF002756">
    <property type="entry name" value="PstS"/>
    <property type="match status" value="1"/>
</dbReference>
<dbReference type="NCBIfam" id="TIGR00975">
    <property type="entry name" value="3a0107s03"/>
    <property type="match status" value="1"/>
</dbReference>
<evidence type="ECO:0000313" key="6">
    <source>
        <dbReference type="EMBL" id="GLV14042.1"/>
    </source>
</evidence>
<name>A0A1H2U1H2_9BACL</name>
<dbReference type="InterPro" id="IPR050962">
    <property type="entry name" value="Phosphate-bind_PstS"/>
</dbReference>
<dbReference type="GO" id="GO:0042301">
    <property type="term" value="F:phosphate ion binding"/>
    <property type="evidence" value="ECO:0007669"/>
    <property type="project" value="InterPro"/>
</dbReference>
<dbReference type="GO" id="GO:0035435">
    <property type="term" value="P:phosphate ion transmembrane transport"/>
    <property type="evidence" value="ECO:0007669"/>
    <property type="project" value="InterPro"/>
</dbReference>
<dbReference type="PANTHER" id="PTHR42996">
    <property type="entry name" value="PHOSPHATE-BINDING PROTEIN PSTS"/>
    <property type="match status" value="1"/>
</dbReference>
<gene>
    <name evidence="6" type="primary">pstS1_1</name>
    <name evidence="6" type="ORF">Heshes_17260</name>
    <name evidence="7" type="ORF">SAMN04489725_10710</name>
</gene>
<keyword evidence="3 4" id="KW-0592">Phosphate transport</keyword>
<dbReference type="EMBL" id="BSRA01000009">
    <property type="protein sequence ID" value="GLV14042.1"/>
    <property type="molecule type" value="Genomic_DNA"/>
</dbReference>
<evidence type="ECO:0000256" key="4">
    <source>
        <dbReference type="PIRNR" id="PIRNR002756"/>
    </source>
</evidence>
<sequence length="380" mass="39809">MILHHTKWFAGAAVLTALLAVSGCGTGNSTNNAAHVSAHPEQNATTTGAAKTAGSISLTETGSSLLYPLFNTEWIPAYHKVQPNVQMTAASTGSGTGISDATAGTVDIGASDAYMADAQMAQTPGMLNIPVAISAQQVMYNLPGVKGHLHLNGAVLAQIYEGKVTYWDDKAIRALNPGISLPHQLIKPVYRSDGSGDTFLFTQYLSHGSASWSQQYGYGTSISWPGLSSAIGAKGNDGVVAALSKTKYAVGYVGISWLDKAVQAGLAYAALQNRAGQFVLPTTQNIQAAAAAVKQVPSDERVSLIDEPGASSYPIINFEYLIVKKTQPSTTTAHALQAFLKWAIDPGKGNAASYLTPVHFLPLPADIYTKSQAQIAQITG</sequence>
<dbReference type="Pfam" id="PF12849">
    <property type="entry name" value="PBP_like_2"/>
    <property type="match status" value="1"/>
</dbReference>
<proteinExistence type="inferred from homology"/>
<dbReference type="CDD" id="cd13565">
    <property type="entry name" value="PBP2_PstS"/>
    <property type="match status" value="1"/>
</dbReference>
<organism evidence="7 8">
    <name type="scientific">Alicyclobacillus hesperidum</name>
    <dbReference type="NCBI Taxonomy" id="89784"/>
    <lineage>
        <taxon>Bacteria</taxon>
        <taxon>Bacillati</taxon>
        <taxon>Bacillota</taxon>
        <taxon>Bacilli</taxon>
        <taxon>Bacillales</taxon>
        <taxon>Alicyclobacillaceae</taxon>
        <taxon>Alicyclobacillus</taxon>
    </lineage>
</organism>
<evidence type="ECO:0000259" key="5">
    <source>
        <dbReference type="Pfam" id="PF12849"/>
    </source>
</evidence>
<dbReference type="EMBL" id="FNOJ01000007">
    <property type="protein sequence ID" value="SDW50065.1"/>
    <property type="molecule type" value="Genomic_DNA"/>
</dbReference>
<dbReference type="Proteomes" id="UP001157137">
    <property type="component" value="Unassembled WGS sequence"/>
</dbReference>
<evidence type="ECO:0000313" key="8">
    <source>
        <dbReference type="Proteomes" id="UP000182589"/>
    </source>
</evidence>
<dbReference type="InterPro" id="IPR024370">
    <property type="entry name" value="PBP_domain"/>
</dbReference>
<evidence type="ECO:0000256" key="2">
    <source>
        <dbReference type="ARBA" id="ARBA00022448"/>
    </source>
</evidence>
<keyword evidence="8" id="KW-1185">Reference proteome</keyword>